<dbReference type="GO" id="GO:0070403">
    <property type="term" value="F:NAD+ binding"/>
    <property type="evidence" value="ECO:0007669"/>
    <property type="project" value="UniProtKB-UniRule"/>
</dbReference>
<feature type="binding site" evidence="4 5">
    <location>
        <position position="135"/>
    </location>
    <ligand>
        <name>Zn(2+)</name>
        <dbReference type="ChEBI" id="CHEBI:29105"/>
    </ligand>
</feature>
<feature type="binding site" evidence="4">
    <location>
        <position position="108"/>
    </location>
    <ligand>
        <name>NAD(+)</name>
        <dbReference type="ChEBI" id="CHEBI:57540"/>
    </ligand>
</feature>
<feature type="binding site" evidence="4">
    <location>
        <position position="108"/>
    </location>
    <ligand>
        <name>nicotinamide</name>
        <dbReference type="ChEBI" id="CHEBI:17154"/>
    </ligand>
</feature>
<reference evidence="9 10" key="1">
    <citation type="submission" date="2017-10" db="EMBL/GenBank/DDBJ databases">
        <title>genome sequences of Staph epi in chlorhexidine trial.</title>
        <authorList>
            <person name="Greninger A.L."/>
            <person name="Addetia A."/>
            <person name="Qin X."/>
            <person name="Zerr D."/>
        </authorList>
    </citation>
    <scope>NUCLEOTIDE SEQUENCE [LARGE SCALE GENOMIC DNA]</scope>
    <source>
        <strain evidence="9 10">SCH-17</strain>
    </source>
</reference>
<protein>
    <recommendedName>
        <fullName evidence="4">NAD-dependent protein deacetylase</fullName>
        <ecNumber evidence="4">2.3.1.286</ecNumber>
    </recommendedName>
    <alternativeName>
        <fullName evidence="4">Regulatory protein SIR2 homolog</fullName>
    </alternativeName>
</protein>
<dbReference type="Proteomes" id="UP000648077">
    <property type="component" value="Unassembled WGS sequence"/>
</dbReference>
<feature type="binding site" evidence="4">
    <location>
        <position position="37"/>
    </location>
    <ligand>
        <name>NAD(+)</name>
        <dbReference type="ChEBI" id="CHEBI:57540"/>
    </ligand>
</feature>
<dbReference type="EC" id="2.3.1.286" evidence="4"/>
<dbReference type="GO" id="GO:0005737">
    <property type="term" value="C:cytoplasm"/>
    <property type="evidence" value="ECO:0007669"/>
    <property type="project" value="UniProtKB-SubCell"/>
</dbReference>
<feature type="binding site" evidence="4">
    <location>
        <position position="25"/>
    </location>
    <ligand>
        <name>NAD(+)</name>
        <dbReference type="ChEBI" id="CHEBI:57540"/>
    </ligand>
</feature>
<feature type="binding site" evidence="4 5">
    <location>
        <position position="132"/>
    </location>
    <ligand>
        <name>Zn(2+)</name>
        <dbReference type="ChEBI" id="CHEBI:29105"/>
    </ligand>
</feature>
<dbReference type="OrthoDB" id="9800582at2"/>
<evidence type="ECO:0000313" key="7">
    <source>
        <dbReference type="EMBL" id="MBF2230575.1"/>
    </source>
</evidence>
<accession>A0A2G7HXA7</accession>
<dbReference type="Proteomes" id="UP000228502">
    <property type="component" value="Unassembled WGS sequence"/>
</dbReference>
<dbReference type="AlphaFoldDB" id="A0A2G7HXA7"/>
<dbReference type="InterPro" id="IPR029035">
    <property type="entry name" value="DHS-like_NAD/FAD-binding_dom"/>
</dbReference>
<dbReference type="SMR" id="A0A2G7HXA7"/>
<feature type="binding site" evidence="4">
    <location>
        <position position="216"/>
    </location>
    <ligand>
        <name>NAD(+)</name>
        <dbReference type="ChEBI" id="CHEBI:57540"/>
    </ligand>
</feature>
<name>A0A2G7HXA7_STAEP</name>
<comment type="catalytic activity">
    <reaction evidence="4">
        <text>N(6)-acetyl-L-lysyl-[protein] + NAD(+) + H2O = 2''-O-acetyl-ADP-D-ribose + nicotinamide + L-lysyl-[protein]</text>
        <dbReference type="Rhea" id="RHEA:43636"/>
        <dbReference type="Rhea" id="RHEA-COMP:9752"/>
        <dbReference type="Rhea" id="RHEA-COMP:10731"/>
        <dbReference type="ChEBI" id="CHEBI:15377"/>
        <dbReference type="ChEBI" id="CHEBI:17154"/>
        <dbReference type="ChEBI" id="CHEBI:29969"/>
        <dbReference type="ChEBI" id="CHEBI:57540"/>
        <dbReference type="ChEBI" id="CHEBI:61930"/>
        <dbReference type="ChEBI" id="CHEBI:83767"/>
        <dbReference type="EC" id="2.3.1.286"/>
    </reaction>
</comment>
<dbReference type="HAMAP" id="MF_01968">
    <property type="entry name" value="Sirtuin_ClassU"/>
    <property type="match status" value="1"/>
</dbReference>
<organism evidence="8 11">
    <name type="scientific">Staphylococcus epidermidis</name>
    <dbReference type="NCBI Taxonomy" id="1282"/>
    <lineage>
        <taxon>Bacteria</taxon>
        <taxon>Bacillati</taxon>
        <taxon>Bacillota</taxon>
        <taxon>Bacilli</taxon>
        <taxon>Bacillales</taxon>
        <taxon>Staphylococcaceae</taxon>
        <taxon>Staphylococcus</taxon>
    </lineage>
</organism>
<proteinExistence type="inferred from homology"/>
<feature type="binding site" evidence="4">
    <location>
        <position position="193"/>
    </location>
    <ligand>
        <name>NAD(+)</name>
        <dbReference type="ChEBI" id="CHEBI:57540"/>
    </ligand>
</feature>
<dbReference type="PANTHER" id="PTHR11085">
    <property type="entry name" value="NAD-DEPENDENT PROTEIN DEACYLASE SIRTUIN-5, MITOCHONDRIAL-RELATED"/>
    <property type="match status" value="1"/>
</dbReference>
<feature type="binding site" evidence="4">
    <location>
        <position position="109"/>
    </location>
    <ligand>
        <name>nicotinamide</name>
        <dbReference type="ChEBI" id="CHEBI:17154"/>
    </ligand>
</feature>
<dbReference type="PANTHER" id="PTHR11085:SF4">
    <property type="entry name" value="NAD-DEPENDENT PROTEIN DEACYLASE"/>
    <property type="match status" value="1"/>
</dbReference>
<dbReference type="SUPFAM" id="SSF52467">
    <property type="entry name" value="DHS-like NAD/FAD-binding domain"/>
    <property type="match status" value="1"/>
</dbReference>
<evidence type="ECO:0000313" key="8">
    <source>
        <dbReference type="EMBL" id="MBF9303914.1"/>
    </source>
</evidence>
<dbReference type="RefSeq" id="WP_001829706.1">
    <property type="nucleotide sequence ID" value="NZ_AP019721.1"/>
</dbReference>
<comment type="caution">
    <text evidence="8">The sequence shown here is derived from an EMBL/GenBank/DDBJ whole genome shotgun (WGS) entry which is preliminary data.</text>
</comment>
<comment type="caution">
    <text evidence="4">Lacks conserved residue(s) required for the propagation of feature annotation.</text>
</comment>
<evidence type="ECO:0000256" key="4">
    <source>
        <dbReference type="HAMAP-Rule" id="MF_01968"/>
    </source>
</evidence>
<reference evidence="7" key="2">
    <citation type="submission" date="2020-08" db="EMBL/GenBank/DDBJ databases">
        <title>Changes in the skin microbiome associated with squamous cell carcinoma in transplant recipients.</title>
        <authorList>
            <person name="Zaugg J."/>
            <person name="Krueger A."/>
            <person name="Lachner N."/>
        </authorList>
    </citation>
    <scope>NUCLEOTIDE SEQUENCE</scope>
    <source>
        <strain evidence="7">R5988</strain>
    </source>
</reference>
<dbReference type="InterPro" id="IPR026591">
    <property type="entry name" value="Sirtuin_cat_small_dom_sf"/>
</dbReference>
<feature type="binding site" evidence="4 5">
    <location>
        <position position="155"/>
    </location>
    <ligand>
        <name>Zn(2+)</name>
        <dbReference type="ChEBI" id="CHEBI:29105"/>
    </ligand>
</feature>
<feature type="active site" description="Proton acceptor" evidence="4 5">
    <location>
        <position position="124"/>
    </location>
</feature>
<feature type="binding site" evidence="4">
    <location>
        <position position="36"/>
    </location>
    <ligand>
        <name>nicotinamide</name>
        <dbReference type="ChEBI" id="CHEBI:17154"/>
    </ligand>
</feature>
<keyword evidence="4 5" id="KW-0862">Zinc</keyword>
<evidence type="ECO:0000313" key="9">
    <source>
        <dbReference type="EMBL" id="PIH09688.1"/>
    </source>
</evidence>
<sequence>MKKPDIQQLKDIVNNSNQIVFFTGAGVSVASGIPDFRSMGGLYDEISKDGQSPEYLLSIDHLHDNKESFINFYHERLLIADKKPNIVHQWIAQLENQQKSLGVITQNIDGLHEDAGSHNIDELHGTLNRFYCINCYEEYSKSYVMTHHLKYCEKCGNVIRPDIVLYGEMLNQKTVFKALDKIQHADTLIVLGSSLVVQPAAGFVSEFKGDNLVIINRDATPYDHTASLVIHDDMTSVIEEIVNSNS</sequence>
<gene>
    <name evidence="4" type="primary">cobB</name>
    <name evidence="9" type="ORF">CTJ08_09595</name>
    <name evidence="7" type="ORF">H3963_09090</name>
    <name evidence="8" type="ORF">I3V53_07465</name>
</gene>
<dbReference type="Proteomes" id="UP000622362">
    <property type="component" value="Unassembled WGS sequence"/>
</dbReference>
<dbReference type="Gene3D" id="3.30.1600.10">
    <property type="entry name" value="SIR2/SIRT2 'Small Domain"/>
    <property type="match status" value="1"/>
</dbReference>
<keyword evidence="3 4" id="KW-0520">NAD</keyword>
<comment type="function">
    <text evidence="4">NAD-dependent protein deacetylase which modulates the activities of several enzymes which are inactive in their acetylated form.</text>
</comment>
<dbReference type="InterPro" id="IPR003000">
    <property type="entry name" value="Sirtuin"/>
</dbReference>
<dbReference type="GO" id="GO:0008270">
    <property type="term" value="F:zinc ion binding"/>
    <property type="evidence" value="ECO:0007669"/>
    <property type="project" value="UniProtKB-UniRule"/>
</dbReference>
<dbReference type="InterPro" id="IPR026590">
    <property type="entry name" value="Ssirtuin_cat_dom"/>
</dbReference>
<dbReference type="NCBIfam" id="NF001752">
    <property type="entry name" value="PRK00481.1-1"/>
    <property type="match status" value="1"/>
</dbReference>
<dbReference type="InterPro" id="IPR050134">
    <property type="entry name" value="NAD-dep_sirtuin_deacylases"/>
</dbReference>
<feature type="binding site" evidence="4">
    <location>
        <position position="109"/>
    </location>
    <ligand>
        <name>NAD(+)</name>
        <dbReference type="ChEBI" id="CHEBI:57540"/>
    </ligand>
</feature>
<dbReference type="EMBL" id="JADPYN010000012">
    <property type="protein sequence ID" value="MBF9303914.1"/>
    <property type="molecule type" value="Genomic_DNA"/>
</dbReference>
<evidence type="ECO:0000256" key="5">
    <source>
        <dbReference type="PROSITE-ProRule" id="PRU00236"/>
    </source>
</evidence>
<comment type="similarity">
    <text evidence="4">Belongs to the sirtuin family. Class U subfamily.</text>
</comment>
<feature type="binding site" evidence="4">
    <location>
        <position position="233"/>
    </location>
    <ligand>
        <name>NAD(+)</name>
        <dbReference type="ChEBI" id="CHEBI:57540"/>
    </ligand>
</feature>
<evidence type="ECO:0000313" key="11">
    <source>
        <dbReference type="Proteomes" id="UP000622362"/>
    </source>
</evidence>
<dbReference type="PROSITE" id="PS50305">
    <property type="entry name" value="SIRTUIN"/>
    <property type="match status" value="1"/>
</dbReference>
<dbReference type="InterPro" id="IPR028628">
    <property type="entry name" value="Sirtuin_class_U"/>
</dbReference>
<evidence type="ECO:0000313" key="10">
    <source>
        <dbReference type="Proteomes" id="UP000228502"/>
    </source>
</evidence>
<keyword evidence="1 4" id="KW-0963">Cytoplasm</keyword>
<dbReference type="GeneID" id="50018107"/>
<comment type="subcellular location">
    <subcellularLocation>
        <location evidence="4">Cytoplasm</location>
    </subcellularLocation>
</comment>
<dbReference type="GO" id="GO:0017136">
    <property type="term" value="F:histone deacetylase activity, NAD-dependent"/>
    <property type="evidence" value="ECO:0007669"/>
    <property type="project" value="TreeGrafter"/>
</dbReference>
<keyword evidence="2 4" id="KW-0808">Transferase</keyword>
<feature type="binding site" evidence="4">
    <location>
        <position position="124"/>
    </location>
    <ligand>
        <name>NAD(+)</name>
        <dbReference type="ChEBI" id="CHEBI:57540"/>
    </ligand>
</feature>
<feature type="domain" description="Deacetylase sirtuin-type" evidence="6">
    <location>
        <begin position="1"/>
        <end position="246"/>
    </location>
</feature>
<feature type="binding site" evidence="4">
    <location>
        <position position="194"/>
    </location>
    <ligand>
        <name>NAD(+)</name>
        <dbReference type="ChEBI" id="CHEBI:57540"/>
    </ligand>
</feature>
<feature type="binding site" evidence="4 5">
    <location>
        <position position="152"/>
    </location>
    <ligand>
        <name>Zn(2+)</name>
        <dbReference type="ChEBI" id="CHEBI:29105"/>
    </ligand>
</feature>
<reference evidence="8" key="3">
    <citation type="submission" date="2020-11" db="EMBL/GenBank/DDBJ databases">
        <title>Molecular epidemiology and genomic profiles of multidrug-resistant bacteria collected from clinical sources in South Africa.</title>
        <authorList>
            <person name="Asante J."/>
            <person name="Amoako D.G."/>
        </authorList>
    </citation>
    <scope>NUCLEOTIDE SEQUENCE</scope>
    <source>
        <strain evidence="8">C68</strain>
    </source>
</reference>
<evidence type="ECO:0000256" key="1">
    <source>
        <dbReference type="ARBA" id="ARBA00022490"/>
    </source>
</evidence>
<dbReference type="NCBIfam" id="NF001753">
    <property type="entry name" value="PRK00481.1-3"/>
    <property type="match status" value="1"/>
</dbReference>
<comment type="cofactor">
    <cofactor evidence="4">
        <name>Zn(2+)</name>
        <dbReference type="ChEBI" id="CHEBI:29105"/>
    </cofactor>
    <text evidence="4">Binds 1 zinc ion per subunit.</text>
</comment>
<dbReference type="Pfam" id="PF02146">
    <property type="entry name" value="SIR2"/>
    <property type="match status" value="1"/>
</dbReference>
<dbReference type="Gene3D" id="3.40.50.1220">
    <property type="entry name" value="TPP-binding domain"/>
    <property type="match status" value="1"/>
</dbReference>
<evidence type="ECO:0000256" key="3">
    <source>
        <dbReference type="ARBA" id="ARBA00023027"/>
    </source>
</evidence>
<feature type="binding site" evidence="4">
    <location>
        <position position="106"/>
    </location>
    <ligand>
        <name>NAD(+)</name>
        <dbReference type="ChEBI" id="CHEBI:57540"/>
    </ligand>
</feature>
<evidence type="ECO:0000256" key="2">
    <source>
        <dbReference type="ARBA" id="ARBA00022679"/>
    </source>
</evidence>
<feature type="binding site" evidence="4">
    <location>
        <position position="36"/>
    </location>
    <ligand>
        <name>NAD(+)</name>
        <dbReference type="ChEBI" id="CHEBI:57540"/>
    </ligand>
</feature>
<dbReference type="EMBL" id="PEJG01000011">
    <property type="protein sequence ID" value="PIH09688.1"/>
    <property type="molecule type" value="Genomic_DNA"/>
</dbReference>
<dbReference type="EMBL" id="JACGQI010000015">
    <property type="protein sequence ID" value="MBF2230575.1"/>
    <property type="molecule type" value="Genomic_DNA"/>
</dbReference>
<evidence type="ECO:0000259" key="6">
    <source>
        <dbReference type="PROSITE" id="PS50305"/>
    </source>
</evidence>
<keyword evidence="4 5" id="KW-0479">Metal-binding</keyword>